<evidence type="ECO:0000313" key="2">
    <source>
        <dbReference type="Proteomes" id="UP000184128"/>
    </source>
</evidence>
<gene>
    <name evidence="1" type="ORF">SAMN02745249_01482</name>
</gene>
<organism evidence="1 2">
    <name type="scientific">Atopostipes suicloacalis DSM 15692</name>
    <dbReference type="NCBI Taxonomy" id="1121025"/>
    <lineage>
        <taxon>Bacteria</taxon>
        <taxon>Bacillati</taxon>
        <taxon>Bacillota</taxon>
        <taxon>Bacilli</taxon>
        <taxon>Lactobacillales</taxon>
        <taxon>Carnobacteriaceae</taxon>
        <taxon>Atopostipes</taxon>
    </lineage>
</organism>
<dbReference type="AlphaFoldDB" id="A0A1M4XNE3"/>
<dbReference type="RefSeq" id="WP_073298228.1">
    <property type="nucleotide sequence ID" value="NZ_FQUF01000022.1"/>
</dbReference>
<evidence type="ECO:0000313" key="1">
    <source>
        <dbReference type="EMBL" id="SHE94732.1"/>
    </source>
</evidence>
<dbReference type="Pfam" id="PF08282">
    <property type="entry name" value="Hydrolase_3"/>
    <property type="match status" value="1"/>
</dbReference>
<dbReference type="EMBL" id="FQUF01000022">
    <property type="protein sequence ID" value="SHE94732.1"/>
    <property type="molecule type" value="Genomic_DNA"/>
</dbReference>
<reference evidence="1 2" key="1">
    <citation type="submission" date="2016-11" db="EMBL/GenBank/DDBJ databases">
        <authorList>
            <person name="Jaros S."/>
            <person name="Januszkiewicz K."/>
            <person name="Wedrychowicz H."/>
        </authorList>
    </citation>
    <scope>NUCLEOTIDE SEQUENCE [LARGE SCALE GENOMIC DNA]</scope>
    <source>
        <strain evidence="1 2">DSM 15692</strain>
    </source>
</reference>
<dbReference type="NCBIfam" id="TIGR01484">
    <property type="entry name" value="HAD-SF-IIB"/>
    <property type="match status" value="1"/>
</dbReference>
<dbReference type="NCBIfam" id="NF007806">
    <property type="entry name" value="PRK10513.1"/>
    <property type="match status" value="1"/>
</dbReference>
<sequence length="271" mass="30610">MNYDLIAIDIDGTLVTRSHTIAEPVFEAIQRVVKAGKKIVLCTGRPFPGAKPYMEELGLTDEGDFMITYHGALVQRTDTLEEIIHYTLTHEDLLQWHTLAADLKSNFHSVRNDGVYTDSRDLDQFSLIEPTVNNIPLRIRTMNEMKQDMTYSKFIMADEFGVIQNLEEHISTEMRQKYTVVRSMPNTIEVLNKEASKGQSLKELARRLNIPQERVMAIGDSGNDIDMVEYAGLGVAMGNAIPEVKEVADVVTDTVDEFGVATAINRYFFEN</sequence>
<dbReference type="OrthoDB" id="9790031at2"/>
<proteinExistence type="predicted"/>
<dbReference type="PANTHER" id="PTHR10000">
    <property type="entry name" value="PHOSPHOSERINE PHOSPHATASE"/>
    <property type="match status" value="1"/>
</dbReference>
<name>A0A1M4XNE3_9LACT</name>
<dbReference type="SFLD" id="SFLDS00003">
    <property type="entry name" value="Haloacid_Dehalogenase"/>
    <property type="match status" value="1"/>
</dbReference>
<dbReference type="InterPro" id="IPR000150">
    <property type="entry name" value="Cof"/>
</dbReference>
<evidence type="ECO:0008006" key="3">
    <source>
        <dbReference type="Google" id="ProtNLM"/>
    </source>
</evidence>
<dbReference type="NCBIfam" id="TIGR00099">
    <property type="entry name" value="Cof-subfamily"/>
    <property type="match status" value="1"/>
</dbReference>
<dbReference type="InterPro" id="IPR036412">
    <property type="entry name" value="HAD-like_sf"/>
</dbReference>
<dbReference type="Gene3D" id="3.40.50.1000">
    <property type="entry name" value="HAD superfamily/HAD-like"/>
    <property type="match status" value="1"/>
</dbReference>
<dbReference type="GO" id="GO:0000287">
    <property type="term" value="F:magnesium ion binding"/>
    <property type="evidence" value="ECO:0007669"/>
    <property type="project" value="TreeGrafter"/>
</dbReference>
<accession>A0A1M4XNE3</accession>
<keyword evidence="2" id="KW-1185">Reference proteome</keyword>
<dbReference type="InterPro" id="IPR023214">
    <property type="entry name" value="HAD_sf"/>
</dbReference>
<dbReference type="GO" id="GO:0016791">
    <property type="term" value="F:phosphatase activity"/>
    <property type="evidence" value="ECO:0007669"/>
    <property type="project" value="TreeGrafter"/>
</dbReference>
<dbReference type="Proteomes" id="UP000184128">
    <property type="component" value="Unassembled WGS sequence"/>
</dbReference>
<dbReference type="PROSITE" id="PS01228">
    <property type="entry name" value="COF_1"/>
    <property type="match status" value="1"/>
</dbReference>
<dbReference type="SUPFAM" id="SSF56784">
    <property type="entry name" value="HAD-like"/>
    <property type="match status" value="1"/>
</dbReference>
<protein>
    <recommendedName>
        <fullName evidence="3">Haloacid dehalogenase-like hydrolase</fullName>
    </recommendedName>
</protein>
<dbReference type="PANTHER" id="PTHR10000:SF8">
    <property type="entry name" value="HAD SUPERFAMILY HYDROLASE-LIKE, TYPE 3"/>
    <property type="match status" value="1"/>
</dbReference>
<dbReference type="SFLD" id="SFLDG01140">
    <property type="entry name" value="C2.B:_Phosphomannomutase_and_P"/>
    <property type="match status" value="1"/>
</dbReference>
<dbReference type="InterPro" id="IPR006379">
    <property type="entry name" value="HAD-SF_hydro_IIB"/>
</dbReference>
<dbReference type="SFLD" id="SFLDG01144">
    <property type="entry name" value="C2.B.4:_PGP_Like"/>
    <property type="match status" value="1"/>
</dbReference>
<dbReference type="GO" id="GO:0005829">
    <property type="term" value="C:cytosol"/>
    <property type="evidence" value="ECO:0007669"/>
    <property type="project" value="TreeGrafter"/>
</dbReference>
<dbReference type="Gene3D" id="3.30.1240.10">
    <property type="match status" value="1"/>
</dbReference>
<dbReference type="CDD" id="cd07516">
    <property type="entry name" value="HAD_Pase"/>
    <property type="match status" value="1"/>
</dbReference>
<dbReference type="STRING" id="1121025.SAMN02745249_01482"/>